<organism evidence="1">
    <name type="scientific">Vecturithrix granuli</name>
    <dbReference type="NCBI Taxonomy" id="1499967"/>
    <lineage>
        <taxon>Bacteria</taxon>
        <taxon>Candidatus Moduliflexota</taxon>
        <taxon>Candidatus Vecturitrichia</taxon>
        <taxon>Candidatus Vecturitrichales</taxon>
        <taxon>Candidatus Vecturitrichaceae</taxon>
        <taxon>Candidatus Vecturithrix</taxon>
    </lineage>
</organism>
<dbReference type="HOGENOM" id="CLU_2803722_0_0_0"/>
<proteinExistence type="predicted"/>
<dbReference type="AlphaFoldDB" id="A0A0S6W9A4"/>
<accession>A0A0S6W9A4</accession>
<dbReference type="EMBL" id="DF820463">
    <property type="protein sequence ID" value="GAK54778.1"/>
    <property type="molecule type" value="Genomic_DNA"/>
</dbReference>
<dbReference type="Proteomes" id="UP000030661">
    <property type="component" value="Unassembled WGS sequence"/>
</dbReference>
<evidence type="ECO:0000313" key="1">
    <source>
        <dbReference type="EMBL" id="GAK54778.1"/>
    </source>
</evidence>
<protein>
    <submittedName>
        <fullName evidence="1">Uncharacterized protein</fullName>
    </submittedName>
</protein>
<sequence length="67" mass="8393">MKLMFVHQHENEQIIPANNRVCRYGYFQRSCHEQTLTRRNENRMYREIPFRGHIRCMREKEFRATFS</sequence>
<gene>
    <name evidence="1" type="ORF">U27_01608</name>
</gene>
<reference evidence="1" key="1">
    <citation type="journal article" date="2015" name="PeerJ">
        <title>First genomic representation of candidate bacterial phylum KSB3 points to enhanced environmental sensing as a trigger of wastewater bulking.</title>
        <authorList>
            <person name="Sekiguchi Y."/>
            <person name="Ohashi A."/>
            <person name="Parks D.H."/>
            <person name="Yamauchi T."/>
            <person name="Tyson G.W."/>
            <person name="Hugenholtz P."/>
        </authorList>
    </citation>
    <scope>NUCLEOTIDE SEQUENCE [LARGE SCALE GENOMIC DNA]</scope>
</reference>
<evidence type="ECO:0000313" key="2">
    <source>
        <dbReference type="Proteomes" id="UP000030661"/>
    </source>
</evidence>
<name>A0A0S6W9A4_VECG1</name>
<keyword evidence="2" id="KW-1185">Reference proteome</keyword>